<feature type="compositionally biased region" description="Pro residues" evidence="1">
    <location>
        <begin position="236"/>
        <end position="247"/>
    </location>
</feature>
<proteinExistence type="predicted"/>
<feature type="region of interest" description="Disordered" evidence="1">
    <location>
        <begin position="208"/>
        <end position="275"/>
    </location>
</feature>
<dbReference type="EMBL" id="QEFC01002153">
    <property type="protein sequence ID" value="KAE9454040.1"/>
    <property type="molecule type" value="Genomic_DNA"/>
</dbReference>
<comment type="caution">
    <text evidence="2">The sequence shown here is derived from an EMBL/GenBank/DDBJ whole genome shotgun (WGS) entry which is preliminary data.</text>
</comment>
<sequence>MSRVCSLCGNNGHNSRTCSEGAGASGSGGGGIMLFGVRVAEGIGSFRKSASMTSLAQYDDQPLLDSNSDLAAGYASDDVVHASAPNRERKRGTPGHIYPSLFVQSGHDLVRNFLSAVDRGRAQAILDRVGEGGERGLEGDFEEFREDTYAHSGGEPCSECMDSVMEEDPIQQEIISQPLAHSNLKGFPAFQAPQNPVLLPVPPSSKMAGLNLNNPPPNMDPLPPLSLKLSASESLLPPPADQKPPPARHASGFQGRSGSFNNTSSSSGDSIISVA</sequence>
<dbReference type="Proteomes" id="UP000428333">
    <property type="component" value="Linkage Group LG08"/>
</dbReference>
<evidence type="ECO:0000313" key="3">
    <source>
        <dbReference type="Proteomes" id="UP000428333"/>
    </source>
</evidence>
<name>A0A6A4L6Y7_9ERIC</name>
<dbReference type="AlphaFoldDB" id="A0A6A4L6Y7"/>
<dbReference type="OrthoDB" id="118550at2759"/>
<feature type="compositionally biased region" description="Pro residues" evidence="1">
    <location>
        <begin position="214"/>
        <end position="224"/>
    </location>
</feature>
<evidence type="ECO:0000313" key="2">
    <source>
        <dbReference type="EMBL" id="KAE9454040.1"/>
    </source>
</evidence>
<keyword evidence="3" id="KW-1185">Reference proteome</keyword>
<protein>
    <recommendedName>
        <fullName evidence="4">CCHC-type domain-containing protein</fullName>
    </recommendedName>
</protein>
<feature type="compositionally biased region" description="Low complexity" evidence="1">
    <location>
        <begin position="257"/>
        <end position="275"/>
    </location>
</feature>
<evidence type="ECO:0000256" key="1">
    <source>
        <dbReference type="SAM" id="MobiDB-lite"/>
    </source>
</evidence>
<feature type="compositionally biased region" description="Low complexity" evidence="1">
    <location>
        <begin position="225"/>
        <end position="235"/>
    </location>
</feature>
<gene>
    <name evidence="2" type="ORF">C3L33_14059</name>
</gene>
<organism evidence="2 3">
    <name type="scientific">Rhododendron williamsianum</name>
    <dbReference type="NCBI Taxonomy" id="262921"/>
    <lineage>
        <taxon>Eukaryota</taxon>
        <taxon>Viridiplantae</taxon>
        <taxon>Streptophyta</taxon>
        <taxon>Embryophyta</taxon>
        <taxon>Tracheophyta</taxon>
        <taxon>Spermatophyta</taxon>
        <taxon>Magnoliopsida</taxon>
        <taxon>eudicotyledons</taxon>
        <taxon>Gunneridae</taxon>
        <taxon>Pentapetalae</taxon>
        <taxon>asterids</taxon>
        <taxon>Ericales</taxon>
        <taxon>Ericaceae</taxon>
        <taxon>Ericoideae</taxon>
        <taxon>Rhodoreae</taxon>
        <taxon>Rhododendron</taxon>
    </lineage>
</organism>
<reference evidence="2 3" key="1">
    <citation type="journal article" date="2019" name="Genome Biol. Evol.">
        <title>The Rhododendron genome and chromosomal organization provide insight into shared whole-genome duplications across the heath family (Ericaceae).</title>
        <authorList>
            <person name="Soza V.L."/>
            <person name="Lindsley D."/>
            <person name="Waalkes A."/>
            <person name="Ramage E."/>
            <person name="Patwardhan R.P."/>
            <person name="Burton J.N."/>
            <person name="Adey A."/>
            <person name="Kumar A."/>
            <person name="Qiu R."/>
            <person name="Shendure J."/>
            <person name="Hall B."/>
        </authorList>
    </citation>
    <scope>NUCLEOTIDE SEQUENCE [LARGE SCALE GENOMIC DNA]</scope>
    <source>
        <strain evidence="2">RSF 1966-606</strain>
    </source>
</reference>
<feature type="non-terminal residue" evidence="2">
    <location>
        <position position="1"/>
    </location>
</feature>
<accession>A0A6A4L6Y7</accession>
<evidence type="ECO:0008006" key="4">
    <source>
        <dbReference type="Google" id="ProtNLM"/>
    </source>
</evidence>